<dbReference type="AlphaFoldDB" id="A0A4C1UDT2"/>
<keyword evidence="3" id="KW-1185">Reference proteome</keyword>
<sequence>MGRVLAVWVAFTKLLSKRNTVIVLKALTLKLHWWEGTPLNYIVPSGRPPARRHRPPGALRRERVLLRQRGKASDEIQICTHYNLCGPRQAKPSSGDDNDLSSCRSVLDQRGGHKKRAPQSEIKKKMTLETKNKEDQHWKRHDTTT</sequence>
<evidence type="ECO:0000313" key="3">
    <source>
        <dbReference type="Proteomes" id="UP000299102"/>
    </source>
</evidence>
<comment type="caution">
    <text evidence="2">The sequence shown here is derived from an EMBL/GenBank/DDBJ whole genome shotgun (WGS) entry which is preliminary data.</text>
</comment>
<evidence type="ECO:0000256" key="1">
    <source>
        <dbReference type="SAM" id="MobiDB-lite"/>
    </source>
</evidence>
<proteinExistence type="predicted"/>
<protein>
    <submittedName>
        <fullName evidence="2">Uncharacterized protein</fullName>
    </submittedName>
</protein>
<feature type="compositionally biased region" description="Basic and acidic residues" evidence="1">
    <location>
        <begin position="121"/>
        <end position="145"/>
    </location>
</feature>
<dbReference type="EMBL" id="BGZK01000157">
    <property type="protein sequence ID" value="GBP24132.1"/>
    <property type="molecule type" value="Genomic_DNA"/>
</dbReference>
<name>A0A4C1UDT2_EUMVA</name>
<dbReference type="Proteomes" id="UP000299102">
    <property type="component" value="Unassembled WGS sequence"/>
</dbReference>
<evidence type="ECO:0000313" key="2">
    <source>
        <dbReference type="EMBL" id="GBP24132.1"/>
    </source>
</evidence>
<gene>
    <name evidence="2" type="ORF">EVAR_27357_1</name>
</gene>
<reference evidence="2 3" key="1">
    <citation type="journal article" date="2019" name="Commun. Biol.">
        <title>The bagworm genome reveals a unique fibroin gene that provides high tensile strength.</title>
        <authorList>
            <person name="Kono N."/>
            <person name="Nakamura H."/>
            <person name="Ohtoshi R."/>
            <person name="Tomita M."/>
            <person name="Numata K."/>
            <person name="Arakawa K."/>
        </authorList>
    </citation>
    <scope>NUCLEOTIDE SEQUENCE [LARGE SCALE GENOMIC DNA]</scope>
</reference>
<feature type="region of interest" description="Disordered" evidence="1">
    <location>
        <begin position="85"/>
        <end position="145"/>
    </location>
</feature>
<accession>A0A4C1UDT2</accession>
<organism evidence="2 3">
    <name type="scientific">Eumeta variegata</name>
    <name type="common">Bagworm moth</name>
    <name type="synonym">Eumeta japonica</name>
    <dbReference type="NCBI Taxonomy" id="151549"/>
    <lineage>
        <taxon>Eukaryota</taxon>
        <taxon>Metazoa</taxon>
        <taxon>Ecdysozoa</taxon>
        <taxon>Arthropoda</taxon>
        <taxon>Hexapoda</taxon>
        <taxon>Insecta</taxon>
        <taxon>Pterygota</taxon>
        <taxon>Neoptera</taxon>
        <taxon>Endopterygota</taxon>
        <taxon>Lepidoptera</taxon>
        <taxon>Glossata</taxon>
        <taxon>Ditrysia</taxon>
        <taxon>Tineoidea</taxon>
        <taxon>Psychidae</taxon>
        <taxon>Oiketicinae</taxon>
        <taxon>Eumeta</taxon>
    </lineage>
</organism>